<dbReference type="AlphaFoldDB" id="A0A1Y5PCP2"/>
<dbReference type="EMBL" id="FLQS01000024">
    <property type="protein sequence ID" value="SBS76270.1"/>
    <property type="molecule type" value="Genomic_DNA"/>
</dbReference>
<dbReference type="EMBL" id="FLQS01000026">
    <property type="protein sequence ID" value="SBS76475.1"/>
    <property type="molecule type" value="Genomic_DNA"/>
</dbReference>
<accession>A0A1Y5PCP2</accession>
<sequence length="57" mass="6360">MWRCGRLEMRSAPTQGLTGRPLIRLRRENFAFGSELPGLEAALSFGKFRPAPSVPMV</sequence>
<gene>
    <name evidence="1" type="ORF">MHPYR_300025</name>
    <name evidence="2" type="ORF">MHPYR_320053</name>
</gene>
<organism evidence="2">
    <name type="scientific">uncultured Mycobacterium sp</name>
    <dbReference type="NCBI Taxonomy" id="171292"/>
    <lineage>
        <taxon>Bacteria</taxon>
        <taxon>Bacillati</taxon>
        <taxon>Actinomycetota</taxon>
        <taxon>Actinomycetes</taxon>
        <taxon>Mycobacteriales</taxon>
        <taxon>Mycobacteriaceae</taxon>
        <taxon>Mycobacterium</taxon>
        <taxon>environmental samples</taxon>
    </lineage>
</organism>
<name>A0A1Y5PCP2_9MYCO</name>
<proteinExistence type="predicted"/>
<protein>
    <submittedName>
        <fullName evidence="2">Uncharacterized protein</fullName>
    </submittedName>
</protein>
<evidence type="ECO:0000313" key="1">
    <source>
        <dbReference type="EMBL" id="SBS76270.1"/>
    </source>
</evidence>
<reference evidence="2" key="1">
    <citation type="submission" date="2016-03" db="EMBL/GenBank/DDBJ databases">
        <authorList>
            <person name="Ploux O."/>
        </authorList>
    </citation>
    <scope>NUCLEOTIDE SEQUENCE</scope>
    <source>
        <strain evidence="2">UC10</strain>
    </source>
</reference>
<evidence type="ECO:0000313" key="2">
    <source>
        <dbReference type="EMBL" id="SBS76475.1"/>
    </source>
</evidence>